<keyword evidence="8" id="KW-0963">Cytoplasm</keyword>
<dbReference type="GO" id="GO:0006633">
    <property type="term" value="P:fatty acid biosynthetic process"/>
    <property type="evidence" value="ECO:0007669"/>
    <property type="project" value="UniProtKB-UniRule"/>
</dbReference>
<dbReference type="GO" id="GO:0005737">
    <property type="term" value="C:cytoplasm"/>
    <property type="evidence" value="ECO:0007669"/>
    <property type="project" value="UniProtKB-SubCell"/>
</dbReference>
<dbReference type="GO" id="GO:0000287">
    <property type="term" value="F:magnesium ion binding"/>
    <property type="evidence" value="ECO:0007669"/>
    <property type="project" value="UniProtKB-UniRule"/>
</dbReference>
<keyword evidence="5 8" id="KW-0460">Magnesium</keyword>
<dbReference type="NCBIfam" id="TIGR00556">
    <property type="entry name" value="pantethn_trn"/>
    <property type="match status" value="1"/>
</dbReference>
<dbReference type="STRING" id="1619234.SAMN05421730_1001365"/>
<dbReference type="HAMAP" id="MF_00101">
    <property type="entry name" value="AcpS"/>
    <property type="match status" value="1"/>
</dbReference>
<dbReference type="InterPro" id="IPR002582">
    <property type="entry name" value="ACPS"/>
</dbReference>
<evidence type="ECO:0000259" key="9">
    <source>
        <dbReference type="Pfam" id="PF01648"/>
    </source>
</evidence>
<dbReference type="Gene3D" id="3.90.470.20">
    <property type="entry name" value="4'-phosphopantetheinyl transferase domain"/>
    <property type="match status" value="1"/>
</dbReference>
<evidence type="ECO:0000256" key="1">
    <source>
        <dbReference type="ARBA" id="ARBA00022516"/>
    </source>
</evidence>
<evidence type="ECO:0000256" key="2">
    <source>
        <dbReference type="ARBA" id="ARBA00022679"/>
    </source>
</evidence>
<dbReference type="GO" id="GO:0008897">
    <property type="term" value="F:holo-[acyl-carrier-protein] synthase activity"/>
    <property type="evidence" value="ECO:0007669"/>
    <property type="project" value="UniProtKB-UniRule"/>
</dbReference>
<evidence type="ECO:0000313" key="10">
    <source>
        <dbReference type="EMBL" id="SCP95166.1"/>
    </source>
</evidence>
<evidence type="ECO:0000256" key="6">
    <source>
        <dbReference type="ARBA" id="ARBA00023098"/>
    </source>
</evidence>
<proteinExistence type="inferred from homology"/>
<dbReference type="NCBIfam" id="TIGR00516">
    <property type="entry name" value="acpS"/>
    <property type="match status" value="1"/>
</dbReference>
<evidence type="ECO:0000256" key="4">
    <source>
        <dbReference type="ARBA" id="ARBA00022832"/>
    </source>
</evidence>
<name>A0A1D3TP57_9FIRM</name>
<comment type="similarity">
    <text evidence="8">Belongs to the P-Pant transferase superfamily. AcpS family.</text>
</comment>
<dbReference type="AlphaFoldDB" id="A0A1D3TP57"/>
<comment type="subcellular location">
    <subcellularLocation>
        <location evidence="8">Cytoplasm</location>
    </subcellularLocation>
</comment>
<sequence>MIKGIGTDLIEIGRVEKACKKEAFLARYFTYEEIAFMKGNARKSAGNFAVKEAVSKVLGTGFSGFGPKDIEVLRDERGKPYVNLYGGAKKRADELHIKNMYVTISNTKELVSAFAVGEDESI</sequence>
<organism evidence="10 11">
    <name type="scientific">Anaerobium acetethylicum</name>
    <dbReference type="NCBI Taxonomy" id="1619234"/>
    <lineage>
        <taxon>Bacteria</taxon>
        <taxon>Bacillati</taxon>
        <taxon>Bacillota</taxon>
        <taxon>Clostridia</taxon>
        <taxon>Lachnospirales</taxon>
        <taxon>Lachnospiraceae</taxon>
        <taxon>Anaerobium</taxon>
    </lineage>
</organism>
<evidence type="ECO:0000256" key="3">
    <source>
        <dbReference type="ARBA" id="ARBA00022723"/>
    </source>
</evidence>
<dbReference type="OrthoDB" id="517356at2"/>
<evidence type="ECO:0000256" key="8">
    <source>
        <dbReference type="HAMAP-Rule" id="MF_00101"/>
    </source>
</evidence>
<keyword evidence="1 8" id="KW-0444">Lipid biosynthesis</keyword>
<reference evidence="10 11" key="1">
    <citation type="submission" date="2016-09" db="EMBL/GenBank/DDBJ databases">
        <authorList>
            <person name="Capua I."/>
            <person name="De Benedictis P."/>
            <person name="Joannis T."/>
            <person name="Lombin L.H."/>
            <person name="Cattoli G."/>
        </authorList>
    </citation>
    <scope>NUCLEOTIDE SEQUENCE [LARGE SCALE GENOMIC DNA]</scope>
    <source>
        <strain evidence="10 11">GluBS11</strain>
    </source>
</reference>
<keyword evidence="7 8" id="KW-0275">Fatty acid biosynthesis</keyword>
<feature type="binding site" evidence="8">
    <location>
        <position position="52"/>
    </location>
    <ligand>
        <name>Mg(2+)</name>
        <dbReference type="ChEBI" id="CHEBI:18420"/>
    </ligand>
</feature>
<dbReference type="EC" id="2.7.8.7" evidence="8"/>
<keyword evidence="11" id="KW-1185">Reference proteome</keyword>
<protein>
    <recommendedName>
        <fullName evidence="8">Holo-[acyl-carrier-protein] synthase</fullName>
        <shortName evidence="8">Holo-ACP synthase</shortName>
        <ecNumber evidence="8">2.7.8.7</ecNumber>
    </recommendedName>
    <alternativeName>
        <fullName evidence="8">4'-phosphopantetheinyl transferase AcpS</fullName>
    </alternativeName>
</protein>
<dbReference type="EMBL" id="FMKA01000001">
    <property type="protein sequence ID" value="SCP95166.1"/>
    <property type="molecule type" value="Genomic_DNA"/>
</dbReference>
<feature type="domain" description="4'-phosphopantetheinyl transferase" evidence="9">
    <location>
        <begin position="4"/>
        <end position="98"/>
    </location>
</feature>
<evidence type="ECO:0000256" key="5">
    <source>
        <dbReference type="ARBA" id="ARBA00022842"/>
    </source>
</evidence>
<dbReference type="InterPro" id="IPR037143">
    <property type="entry name" value="4-PPantetheinyl_Trfase_dom_sf"/>
</dbReference>
<keyword evidence="2 8" id="KW-0808">Transferase</keyword>
<dbReference type="Proteomes" id="UP000199315">
    <property type="component" value="Unassembled WGS sequence"/>
</dbReference>
<dbReference type="InterPro" id="IPR004568">
    <property type="entry name" value="Ppantetheine-prot_Trfase_dom"/>
</dbReference>
<accession>A0A1D3TP57</accession>
<keyword evidence="6 8" id="KW-0443">Lipid metabolism</keyword>
<comment type="cofactor">
    <cofactor evidence="8">
        <name>Mg(2+)</name>
        <dbReference type="ChEBI" id="CHEBI:18420"/>
    </cofactor>
</comment>
<comment type="catalytic activity">
    <reaction evidence="8">
        <text>apo-[ACP] + CoA = holo-[ACP] + adenosine 3',5'-bisphosphate + H(+)</text>
        <dbReference type="Rhea" id="RHEA:12068"/>
        <dbReference type="Rhea" id="RHEA-COMP:9685"/>
        <dbReference type="Rhea" id="RHEA-COMP:9690"/>
        <dbReference type="ChEBI" id="CHEBI:15378"/>
        <dbReference type="ChEBI" id="CHEBI:29999"/>
        <dbReference type="ChEBI" id="CHEBI:57287"/>
        <dbReference type="ChEBI" id="CHEBI:58343"/>
        <dbReference type="ChEBI" id="CHEBI:64479"/>
        <dbReference type="EC" id="2.7.8.7"/>
    </reaction>
</comment>
<gene>
    <name evidence="8" type="primary">acpS</name>
    <name evidence="10" type="ORF">SAMN05421730_1001365</name>
</gene>
<dbReference type="RefSeq" id="WP_091229221.1">
    <property type="nucleotide sequence ID" value="NZ_FMKA01000001.1"/>
</dbReference>
<dbReference type="Pfam" id="PF01648">
    <property type="entry name" value="ACPS"/>
    <property type="match status" value="1"/>
</dbReference>
<comment type="function">
    <text evidence="8">Transfers the 4'-phosphopantetheine moiety from coenzyme A to a Ser of acyl-carrier-protein.</text>
</comment>
<evidence type="ECO:0000313" key="11">
    <source>
        <dbReference type="Proteomes" id="UP000199315"/>
    </source>
</evidence>
<evidence type="ECO:0000256" key="7">
    <source>
        <dbReference type="ARBA" id="ARBA00023160"/>
    </source>
</evidence>
<dbReference type="InterPro" id="IPR008278">
    <property type="entry name" value="4-PPantetheinyl_Trfase_dom"/>
</dbReference>
<feature type="binding site" evidence="8">
    <location>
        <position position="8"/>
    </location>
    <ligand>
        <name>Mg(2+)</name>
        <dbReference type="ChEBI" id="CHEBI:18420"/>
    </ligand>
</feature>
<keyword evidence="4 8" id="KW-0276">Fatty acid metabolism</keyword>
<dbReference type="SUPFAM" id="SSF56214">
    <property type="entry name" value="4'-phosphopantetheinyl transferase"/>
    <property type="match status" value="1"/>
</dbReference>
<keyword evidence="3 8" id="KW-0479">Metal-binding</keyword>